<feature type="domain" description="Aminotransferase class V" evidence="2">
    <location>
        <begin position="97"/>
        <end position="421"/>
    </location>
</feature>
<dbReference type="Pfam" id="PF00266">
    <property type="entry name" value="Aminotran_5"/>
    <property type="match status" value="1"/>
</dbReference>
<dbReference type="Gene3D" id="3.90.1150.10">
    <property type="entry name" value="Aspartate Aminotransferase, domain 1"/>
    <property type="match status" value="1"/>
</dbReference>
<keyword evidence="4" id="KW-1185">Reference proteome</keyword>
<dbReference type="EMBL" id="JBHFFA010000008">
    <property type="protein sequence ID" value="KAL2607801.1"/>
    <property type="molecule type" value="Genomic_DNA"/>
</dbReference>
<organism evidence="3 4">
    <name type="scientific">Riccia fluitans</name>
    <dbReference type="NCBI Taxonomy" id="41844"/>
    <lineage>
        <taxon>Eukaryota</taxon>
        <taxon>Viridiplantae</taxon>
        <taxon>Streptophyta</taxon>
        <taxon>Embryophyta</taxon>
        <taxon>Marchantiophyta</taxon>
        <taxon>Marchantiopsida</taxon>
        <taxon>Marchantiidae</taxon>
        <taxon>Marchantiales</taxon>
        <taxon>Ricciaceae</taxon>
        <taxon>Riccia</taxon>
    </lineage>
</organism>
<comment type="caution">
    <text evidence="3">The sequence shown here is derived from an EMBL/GenBank/DDBJ whole genome shotgun (WGS) entry which is preliminary data.</text>
</comment>
<reference evidence="3 4" key="1">
    <citation type="submission" date="2024-09" db="EMBL/GenBank/DDBJ databases">
        <title>Chromosome-scale assembly of Riccia fluitans.</title>
        <authorList>
            <person name="Paukszto L."/>
            <person name="Sawicki J."/>
            <person name="Karawczyk K."/>
            <person name="Piernik-Szablinska J."/>
            <person name="Szczecinska M."/>
            <person name="Mazdziarz M."/>
        </authorList>
    </citation>
    <scope>NUCLEOTIDE SEQUENCE [LARGE SCALE GENOMIC DNA]</scope>
    <source>
        <strain evidence="3">Rf_01</strain>
        <tissue evidence="3">Aerial parts of the thallus</tissue>
    </source>
</reference>
<sequence>MNSTRSKGSKQIWKSKKKDGHGIEASFSYGAEAVIESEEEFPPCVEIGSPERKLQWLRSQIIGNNTYCVTPFGRRPIHYADHTASGKSLIFIEKYILQHVLPFYGNTHTYDSFVGQRTSHLVEECSAYVKMCLGGTESDEIFFCGTGSTAAIKKLQDVMGLTVSPPLREQTLQTLEESRKWVVFVGPYEHHSNLLSWRQSLAEVVEISLNEEGSIDMGELQAALQDPKYKNRPKLGSFSACSNVTGIVTDTRTIAKLLRENGSFACFDFAASGPYVEIDMRSGEADGYDAVFLSPHKFMGGPGSCGVLLMTKKLYLLGTGPPSMCAGGTVFFSNHNYQDSLYFSDLEQREDAGTPGIIQKVRTALTFWVKELIGTDLISSRETHFVDTAMSRLSSIPNLNIYGGTKLKRIAILSFTVDTTSSFEGVSEFEPDEGLSGSSSPSLSGAELNGMCSPLRVFTKGRRQDFLNNNMNVGFYTGGDPRARGFSSWRNDDQLAPSGKPLHGRFITKLLNDLFGIQGRGGCSCAGPYSHPLLGIDDELSFTIRQTMAKGRFGIKPGWARVSFGFYITDEDFEFLLTAIEFIAAYGQRFLRLYDFDWETGDWSFKGEYKSMVEAAEKQVVSKVKNSWWSSRTPDLAQLGCLSLNSTSSQVLVRKLHPHQTTILHIALRIAESLPEQIPLRDIPDFIDPESVIFRV</sequence>
<accession>A0ABD1XIP7</accession>
<protein>
    <recommendedName>
        <fullName evidence="2">Aminotransferase class V domain-containing protein</fullName>
    </recommendedName>
</protein>
<dbReference type="SUPFAM" id="SSF53383">
    <property type="entry name" value="PLP-dependent transferases"/>
    <property type="match status" value="2"/>
</dbReference>
<evidence type="ECO:0000313" key="3">
    <source>
        <dbReference type="EMBL" id="KAL2607801.1"/>
    </source>
</evidence>
<dbReference type="Proteomes" id="UP001605036">
    <property type="component" value="Unassembled WGS sequence"/>
</dbReference>
<proteinExistence type="predicted"/>
<name>A0ABD1XIP7_9MARC</name>
<dbReference type="Gene3D" id="3.40.640.10">
    <property type="entry name" value="Type I PLP-dependent aspartate aminotransferase-like (Major domain)"/>
    <property type="match status" value="1"/>
</dbReference>
<dbReference type="InterPro" id="IPR015424">
    <property type="entry name" value="PyrdxlP-dep_Trfase"/>
</dbReference>
<dbReference type="PANTHER" id="PTHR43586">
    <property type="entry name" value="CYSTEINE DESULFURASE"/>
    <property type="match status" value="1"/>
</dbReference>
<keyword evidence="1" id="KW-0663">Pyridoxal phosphate</keyword>
<dbReference type="InterPro" id="IPR000192">
    <property type="entry name" value="Aminotrans_V_dom"/>
</dbReference>
<dbReference type="PANTHER" id="PTHR43586:SF8">
    <property type="entry name" value="CYSTEINE DESULFURASE 1, CHLOROPLASTIC"/>
    <property type="match status" value="1"/>
</dbReference>
<dbReference type="AlphaFoldDB" id="A0ABD1XIP7"/>
<evidence type="ECO:0000313" key="4">
    <source>
        <dbReference type="Proteomes" id="UP001605036"/>
    </source>
</evidence>
<evidence type="ECO:0000256" key="1">
    <source>
        <dbReference type="ARBA" id="ARBA00022898"/>
    </source>
</evidence>
<gene>
    <name evidence="3" type="ORF">R1flu_026374</name>
</gene>
<dbReference type="InterPro" id="IPR015422">
    <property type="entry name" value="PyrdxlP-dep_Trfase_small"/>
</dbReference>
<evidence type="ECO:0000259" key="2">
    <source>
        <dbReference type="Pfam" id="PF00266"/>
    </source>
</evidence>
<dbReference type="InterPro" id="IPR015421">
    <property type="entry name" value="PyrdxlP-dep_Trfase_major"/>
</dbReference>